<protein>
    <recommendedName>
        <fullName evidence="4">Retrotransposon gag domain-containing protein</fullName>
    </recommendedName>
</protein>
<evidence type="ECO:0008006" key="4">
    <source>
        <dbReference type="Google" id="ProtNLM"/>
    </source>
</evidence>
<organism evidence="2 3">
    <name type="scientific">Linum trigynum</name>
    <dbReference type="NCBI Taxonomy" id="586398"/>
    <lineage>
        <taxon>Eukaryota</taxon>
        <taxon>Viridiplantae</taxon>
        <taxon>Streptophyta</taxon>
        <taxon>Embryophyta</taxon>
        <taxon>Tracheophyta</taxon>
        <taxon>Spermatophyta</taxon>
        <taxon>Magnoliopsida</taxon>
        <taxon>eudicotyledons</taxon>
        <taxon>Gunneridae</taxon>
        <taxon>Pentapetalae</taxon>
        <taxon>rosids</taxon>
        <taxon>fabids</taxon>
        <taxon>Malpighiales</taxon>
        <taxon>Linaceae</taxon>
        <taxon>Linum</taxon>
    </lineage>
</organism>
<proteinExistence type="predicted"/>
<name>A0AAV2CLH8_9ROSI</name>
<dbReference type="PANTHER" id="PTHR37610">
    <property type="entry name" value="CCHC-TYPE DOMAIN-CONTAINING PROTEIN"/>
    <property type="match status" value="1"/>
</dbReference>
<dbReference type="AlphaFoldDB" id="A0AAV2CLH8"/>
<dbReference type="PANTHER" id="PTHR37610:SF97">
    <property type="entry name" value="RETROTRANSPOSON GAG DOMAIN-CONTAINING PROTEIN"/>
    <property type="match status" value="1"/>
</dbReference>
<evidence type="ECO:0000313" key="3">
    <source>
        <dbReference type="Proteomes" id="UP001497516"/>
    </source>
</evidence>
<dbReference type="Proteomes" id="UP001497516">
    <property type="component" value="Chromosome 1"/>
</dbReference>
<accession>A0AAV2CLH8</accession>
<feature type="compositionally biased region" description="Basic and acidic residues" evidence="1">
    <location>
        <begin position="202"/>
        <end position="214"/>
    </location>
</feature>
<feature type="region of interest" description="Disordered" evidence="1">
    <location>
        <begin position="245"/>
        <end position="286"/>
    </location>
</feature>
<reference evidence="2 3" key="1">
    <citation type="submission" date="2024-04" db="EMBL/GenBank/DDBJ databases">
        <authorList>
            <person name="Fracassetti M."/>
        </authorList>
    </citation>
    <scope>NUCLEOTIDE SEQUENCE [LARGE SCALE GENOMIC DNA]</scope>
</reference>
<sequence length="314" mass="35647">MEVALRIKKKWGFIDGSVQVPNETDPSRSTWDRCNGTILCWIRNSVSEDIVPSLRNIRSAADAWGYLKSKFIQGNSVRIANLQERVDLAKHGNRTVRQYQTDLKLLWDEQQHYEPIPVCDCPSKTYETVMKYQDRGRVIHFLLGLNENYQQVKTQMLMLDPLPDMDTVYRAVVQLERQMNTGKTKASFDSVALAASSGHSGQRRETGRDGKKSQPQELFCRYCKKENHVIEDCFNLKNKRKNEAGGRSFAGSNDTNGTDAVLPAGGGSSQSPTSPSSDNRNNQEGQPIWFTYEEIHRLRSLLQQQPSNTVSQFP</sequence>
<dbReference type="EMBL" id="OZ034813">
    <property type="protein sequence ID" value="CAL1356611.1"/>
    <property type="molecule type" value="Genomic_DNA"/>
</dbReference>
<feature type="region of interest" description="Disordered" evidence="1">
    <location>
        <begin position="192"/>
        <end position="215"/>
    </location>
</feature>
<evidence type="ECO:0000313" key="2">
    <source>
        <dbReference type="EMBL" id="CAL1356611.1"/>
    </source>
</evidence>
<gene>
    <name evidence="2" type="ORF">LTRI10_LOCUS4299</name>
</gene>
<keyword evidence="3" id="KW-1185">Reference proteome</keyword>
<evidence type="ECO:0000256" key="1">
    <source>
        <dbReference type="SAM" id="MobiDB-lite"/>
    </source>
</evidence>